<evidence type="ECO:0000313" key="4">
    <source>
        <dbReference type="EMBL" id="MET3576671.1"/>
    </source>
</evidence>
<dbReference type="InterPro" id="IPR023485">
    <property type="entry name" value="Ptyr_pPase"/>
</dbReference>
<dbReference type="EMBL" id="JBEPLW010000029">
    <property type="protein sequence ID" value="MET3576671.1"/>
    <property type="molecule type" value="Genomic_DNA"/>
</dbReference>
<dbReference type="PANTHER" id="PTHR11717">
    <property type="entry name" value="LOW MOLECULAR WEIGHT PROTEIN TYROSINE PHOSPHATASE"/>
    <property type="match status" value="1"/>
</dbReference>
<evidence type="ECO:0000256" key="2">
    <source>
        <dbReference type="ARBA" id="ARBA00051722"/>
    </source>
</evidence>
<dbReference type="InterPro" id="IPR050438">
    <property type="entry name" value="LMW_PTPase"/>
</dbReference>
<dbReference type="SUPFAM" id="SSF52788">
    <property type="entry name" value="Phosphotyrosine protein phosphatases I"/>
    <property type="match status" value="1"/>
</dbReference>
<feature type="domain" description="Phosphotyrosine protein phosphatase I" evidence="3">
    <location>
        <begin position="2"/>
        <end position="77"/>
    </location>
</feature>
<organism evidence="4 5">
    <name type="scientific">Bhargavaea ullalensis</name>
    <dbReference type="NCBI Taxonomy" id="1265685"/>
    <lineage>
        <taxon>Bacteria</taxon>
        <taxon>Bacillati</taxon>
        <taxon>Bacillota</taxon>
        <taxon>Bacilli</taxon>
        <taxon>Bacillales</taxon>
        <taxon>Caryophanaceae</taxon>
        <taxon>Bhargavaea</taxon>
    </lineage>
</organism>
<proteinExistence type="predicted"/>
<comment type="caution">
    <text evidence="4">The sequence shown here is derived from an EMBL/GenBank/DDBJ whole genome shotgun (WGS) entry which is preliminary data.</text>
</comment>
<gene>
    <name evidence="4" type="ORF">ABID49_002600</name>
</gene>
<dbReference type="Proteomes" id="UP001549099">
    <property type="component" value="Unassembled WGS sequence"/>
</dbReference>
<evidence type="ECO:0000256" key="1">
    <source>
        <dbReference type="ARBA" id="ARBA00013064"/>
    </source>
</evidence>
<evidence type="ECO:0000313" key="5">
    <source>
        <dbReference type="Proteomes" id="UP001549099"/>
    </source>
</evidence>
<protein>
    <recommendedName>
        <fullName evidence="1">protein-tyrosine-phosphatase</fullName>
        <ecNumber evidence="1">3.1.3.48</ecNumber>
    </recommendedName>
</protein>
<reference evidence="4 5" key="1">
    <citation type="submission" date="2024-06" db="EMBL/GenBank/DDBJ databases">
        <title>Genomic Encyclopedia of Type Strains, Phase IV (KMG-IV): sequencing the most valuable type-strain genomes for metagenomic binning, comparative biology and taxonomic classification.</title>
        <authorList>
            <person name="Goeker M."/>
        </authorList>
    </citation>
    <scope>NUCLEOTIDE SEQUENCE [LARGE SCALE GENOMIC DNA]</scope>
    <source>
        <strain evidence="4 5">DSM 26128</strain>
    </source>
</reference>
<dbReference type="InterPro" id="IPR036196">
    <property type="entry name" value="Ptyr_pPase_sf"/>
</dbReference>
<dbReference type="PANTHER" id="PTHR11717:SF7">
    <property type="entry name" value="LOW MOLECULAR WEIGHT PHOSPHOTYROSINE PROTEIN PHOSPHATASE"/>
    <property type="match status" value="1"/>
</dbReference>
<name>A0ABV2GEG1_9BACL</name>
<evidence type="ECO:0000259" key="3">
    <source>
        <dbReference type="Pfam" id="PF01451"/>
    </source>
</evidence>
<dbReference type="Gene3D" id="3.40.50.2300">
    <property type="match status" value="1"/>
</dbReference>
<comment type="catalytic activity">
    <reaction evidence="2">
        <text>O-phospho-L-tyrosyl-[protein] + H2O = L-tyrosyl-[protein] + phosphate</text>
        <dbReference type="Rhea" id="RHEA:10684"/>
        <dbReference type="Rhea" id="RHEA-COMP:10136"/>
        <dbReference type="Rhea" id="RHEA-COMP:20101"/>
        <dbReference type="ChEBI" id="CHEBI:15377"/>
        <dbReference type="ChEBI" id="CHEBI:43474"/>
        <dbReference type="ChEBI" id="CHEBI:46858"/>
        <dbReference type="ChEBI" id="CHEBI:61978"/>
        <dbReference type="EC" id="3.1.3.48"/>
    </reaction>
</comment>
<keyword evidence="5" id="KW-1185">Reference proteome</keyword>
<accession>A0ABV2GEG1</accession>
<dbReference type="EC" id="3.1.3.48" evidence="1"/>
<sequence length="86" mass="9843">MQARQLVKGDFDQFDYIVCMDEQNIRDARGMLGQPENPKIVRLLDGAVEAGDVPDPWYTGDFNETYELVTAGCIALLDRIERERLH</sequence>
<dbReference type="Pfam" id="PF01451">
    <property type="entry name" value="LMWPc"/>
    <property type="match status" value="1"/>
</dbReference>